<dbReference type="CDD" id="cd02440">
    <property type="entry name" value="AdoMet_MTases"/>
    <property type="match status" value="1"/>
</dbReference>
<feature type="domain" description="Methyltransferase" evidence="1">
    <location>
        <begin position="67"/>
        <end position="165"/>
    </location>
</feature>
<dbReference type="InterPro" id="IPR029063">
    <property type="entry name" value="SAM-dependent_MTases_sf"/>
</dbReference>
<comment type="caution">
    <text evidence="2">The sequence shown here is derived from an EMBL/GenBank/DDBJ whole genome shotgun (WGS) entry which is preliminary data.</text>
</comment>
<dbReference type="SUPFAM" id="SSF53335">
    <property type="entry name" value="S-adenosyl-L-methionine-dependent methyltransferases"/>
    <property type="match status" value="1"/>
</dbReference>
<evidence type="ECO:0000313" key="3">
    <source>
        <dbReference type="Proteomes" id="UP000052982"/>
    </source>
</evidence>
<gene>
    <name evidence="2" type="ORF">AQJ64_14915</name>
</gene>
<proteinExistence type="predicted"/>
<organism evidence="2 3">
    <name type="scientific">Streptomyces griseoruber</name>
    <dbReference type="NCBI Taxonomy" id="1943"/>
    <lineage>
        <taxon>Bacteria</taxon>
        <taxon>Bacillati</taxon>
        <taxon>Actinomycetota</taxon>
        <taxon>Actinomycetes</taxon>
        <taxon>Kitasatosporales</taxon>
        <taxon>Streptomycetaceae</taxon>
        <taxon>Streptomyces</taxon>
    </lineage>
</organism>
<dbReference type="GO" id="GO:0008168">
    <property type="term" value="F:methyltransferase activity"/>
    <property type="evidence" value="ECO:0007669"/>
    <property type="project" value="UniProtKB-KW"/>
</dbReference>
<sequence>MKTDGTALPGTVIPGRAGELLAELGDRAEVCSLYDADGSSIYHELSQQDHHEVRELIALVRRFPGPVLDLAAGSGRLTMPLLALGREVSALELSASMLDLLRERLDRAPAALRERSTLVRGDMTDFALEREFACVVLATTSISLLDEAGRKGLYASVRTHLALGGRFLLTTVDLNASQNAELELEFSTAEGNDYRMFEYWKPGMEARTVTIFPARYGAGPVRVGLTSIRVLPADRLEAELSTSGFRVTARHALPSVGARHHSTLLEVAAEG</sequence>
<protein>
    <submittedName>
        <fullName evidence="2">SAM-dependent methyltransferase</fullName>
    </submittedName>
</protein>
<evidence type="ECO:0000259" key="1">
    <source>
        <dbReference type="Pfam" id="PF13649"/>
    </source>
</evidence>
<reference evidence="2 3" key="1">
    <citation type="submission" date="2015-10" db="EMBL/GenBank/DDBJ databases">
        <title>Draft genome sequence of Streptomyces griseoruber DSM 40281, type strain for the species Streptomyces griseoruber.</title>
        <authorList>
            <person name="Ruckert C."/>
            <person name="Winkler A."/>
            <person name="Kalinowski J."/>
            <person name="Kampfer P."/>
            <person name="Glaeser S."/>
        </authorList>
    </citation>
    <scope>NUCLEOTIDE SEQUENCE [LARGE SCALE GENOMIC DNA]</scope>
    <source>
        <strain evidence="2 3">DSM 40281</strain>
    </source>
</reference>
<dbReference type="STRING" id="1943.AQJ64_14915"/>
<keyword evidence="2" id="KW-0808">Transferase</keyword>
<dbReference type="InterPro" id="IPR049690">
    <property type="entry name" value="Daptide_MTase"/>
</dbReference>
<dbReference type="Pfam" id="PF13649">
    <property type="entry name" value="Methyltransf_25"/>
    <property type="match status" value="1"/>
</dbReference>
<dbReference type="Proteomes" id="UP000052982">
    <property type="component" value="Unassembled WGS sequence"/>
</dbReference>
<keyword evidence="3" id="KW-1185">Reference proteome</keyword>
<dbReference type="AlphaFoldDB" id="A0A124I3R0"/>
<accession>A0A124I3R0</accession>
<keyword evidence="2" id="KW-0489">Methyltransferase</keyword>
<evidence type="ECO:0000313" key="2">
    <source>
        <dbReference type="EMBL" id="KUN84431.1"/>
    </source>
</evidence>
<dbReference type="OrthoDB" id="3172472at2"/>
<dbReference type="InterPro" id="IPR041698">
    <property type="entry name" value="Methyltransf_25"/>
</dbReference>
<dbReference type="Gene3D" id="3.40.50.150">
    <property type="entry name" value="Vaccinia Virus protein VP39"/>
    <property type="match status" value="1"/>
</dbReference>
<dbReference type="RefSeq" id="WP_055632899.1">
    <property type="nucleotide sequence ID" value="NZ_JBIRRP010000003.1"/>
</dbReference>
<dbReference type="NCBIfam" id="NF041820">
    <property type="entry name" value="daptide_MTase"/>
    <property type="match status" value="1"/>
</dbReference>
<dbReference type="GO" id="GO:0032259">
    <property type="term" value="P:methylation"/>
    <property type="evidence" value="ECO:0007669"/>
    <property type="project" value="UniProtKB-KW"/>
</dbReference>
<name>A0A124I3R0_9ACTN</name>
<dbReference type="EMBL" id="LMWW01000017">
    <property type="protein sequence ID" value="KUN84431.1"/>
    <property type="molecule type" value="Genomic_DNA"/>
</dbReference>